<feature type="signal peptide" evidence="8">
    <location>
        <begin position="1"/>
        <end position="33"/>
    </location>
</feature>
<comment type="function">
    <text evidence="8">Involved in maceration and soft-rotting of plant tissue.</text>
</comment>
<comment type="subcellular location">
    <subcellularLocation>
        <location evidence="8">Secreted</location>
    </subcellularLocation>
</comment>
<dbReference type="PANTHER" id="PTHR31321">
    <property type="entry name" value="ACYL-COA THIOESTER HYDROLASE YBHC-RELATED"/>
    <property type="match status" value="1"/>
</dbReference>
<name>A0A5N5QCH1_9AGAM</name>
<evidence type="ECO:0000256" key="6">
    <source>
        <dbReference type="ARBA" id="ARBA00047928"/>
    </source>
</evidence>
<organism evidence="10 11">
    <name type="scientific">Ceratobasidium theobromae</name>
    <dbReference type="NCBI Taxonomy" id="1582974"/>
    <lineage>
        <taxon>Eukaryota</taxon>
        <taxon>Fungi</taxon>
        <taxon>Dikarya</taxon>
        <taxon>Basidiomycota</taxon>
        <taxon>Agaricomycotina</taxon>
        <taxon>Agaricomycetes</taxon>
        <taxon>Cantharellales</taxon>
        <taxon>Ceratobasidiaceae</taxon>
        <taxon>Ceratobasidium</taxon>
    </lineage>
</organism>
<feature type="active site" evidence="7">
    <location>
        <position position="177"/>
    </location>
</feature>
<dbReference type="GO" id="GO:0030599">
    <property type="term" value="F:pectinesterase activity"/>
    <property type="evidence" value="ECO:0007669"/>
    <property type="project" value="UniProtKB-UniRule"/>
</dbReference>
<evidence type="ECO:0000256" key="1">
    <source>
        <dbReference type="ARBA" id="ARBA00005184"/>
    </source>
</evidence>
<evidence type="ECO:0000256" key="7">
    <source>
        <dbReference type="PROSITE-ProRule" id="PRU10040"/>
    </source>
</evidence>
<dbReference type="Proteomes" id="UP000383932">
    <property type="component" value="Unassembled WGS sequence"/>
</dbReference>
<keyword evidence="11" id="KW-1185">Reference proteome</keyword>
<dbReference type="PROSITE" id="PS00503">
    <property type="entry name" value="PECTINESTERASE_2"/>
    <property type="match status" value="1"/>
</dbReference>
<accession>A0A5N5QCH1</accession>
<evidence type="ECO:0000256" key="4">
    <source>
        <dbReference type="ARBA" id="ARBA00022801"/>
    </source>
</evidence>
<dbReference type="InterPro" id="IPR000070">
    <property type="entry name" value="Pectinesterase_cat"/>
</dbReference>
<keyword evidence="4 8" id="KW-0378">Hydrolase</keyword>
<dbReference type="UniPathway" id="UPA00545">
    <property type="reaction ID" value="UER00823"/>
</dbReference>
<dbReference type="PANTHER" id="PTHR31321:SF127">
    <property type="entry name" value="PECTINESTERASE"/>
    <property type="match status" value="1"/>
</dbReference>
<reference evidence="10 11" key="1">
    <citation type="journal article" date="2019" name="Fungal Biol. Biotechnol.">
        <title>Draft genome sequence of fastidious pathogen Ceratobasidium theobromae, which causes vascular-streak dieback in Theobroma cacao.</title>
        <authorList>
            <person name="Ali S.S."/>
            <person name="Asman A."/>
            <person name="Shao J."/>
            <person name="Firmansyah A.P."/>
            <person name="Susilo A.W."/>
            <person name="Rosmana A."/>
            <person name="McMahon P."/>
            <person name="Junaid M."/>
            <person name="Guest D."/>
            <person name="Kheng T.Y."/>
            <person name="Meinhardt L.W."/>
            <person name="Bailey B.A."/>
        </authorList>
    </citation>
    <scope>NUCLEOTIDE SEQUENCE [LARGE SCALE GENOMIC DNA]</scope>
    <source>
        <strain evidence="10 11">CT2</strain>
    </source>
</reference>
<sequence>MLERAPVDCAPTMRLNVLLSSASLLAALQAAQGLSSPPEGAITVGTGGKYPTLSEALKDTSSNVYFVLAVYGQTSNPQDLSYASNQATITNNIPASAAGGNDLSGTVRVLASDVSIYNLNIANTYGKPVVHSQAIALSVQAGQFGCYGCGLTGYQDTLLAHVGTQFYGKSFIQGAVDFIFGMRASVWITDSTIDTVAKGYITASGRSSDDQGYYVIDKCRITGKGDQYLGRPWRNYARVIVQETRIASHVVAAGWSTWSNARANTDKVLFGEYANTGAGAWKNGRASFATNLTAAVPILTVLGNTSWVDGAYL</sequence>
<evidence type="ECO:0000256" key="5">
    <source>
        <dbReference type="ARBA" id="ARBA00023085"/>
    </source>
</evidence>
<evidence type="ECO:0000259" key="9">
    <source>
        <dbReference type="Pfam" id="PF01095"/>
    </source>
</evidence>
<dbReference type="InterPro" id="IPR033131">
    <property type="entry name" value="Pectinesterase_Asp_AS"/>
</dbReference>
<comment type="pathway">
    <text evidence="1 8">Glycan metabolism; pectin degradation; 2-dehydro-3-deoxy-D-gluconate from pectin: step 1/5.</text>
</comment>
<dbReference type="Pfam" id="PF01095">
    <property type="entry name" value="Pectinesterase"/>
    <property type="match status" value="1"/>
</dbReference>
<comment type="similarity">
    <text evidence="2">Belongs to the pectinesterase family.</text>
</comment>
<dbReference type="EC" id="3.1.1.11" evidence="3 8"/>
<dbReference type="InterPro" id="IPR012334">
    <property type="entry name" value="Pectin_lyas_fold"/>
</dbReference>
<keyword evidence="8" id="KW-0961">Cell wall biogenesis/degradation</keyword>
<keyword evidence="8" id="KW-0732">Signal</keyword>
<feature type="chain" id="PRO_5024514101" description="Pectinesterase" evidence="8">
    <location>
        <begin position="34"/>
        <end position="313"/>
    </location>
</feature>
<evidence type="ECO:0000313" key="10">
    <source>
        <dbReference type="EMBL" id="KAB5589047.1"/>
    </source>
</evidence>
<dbReference type="InterPro" id="IPR011050">
    <property type="entry name" value="Pectin_lyase_fold/virulence"/>
</dbReference>
<feature type="domain" description="Pectinesterase catalytic" evidence="9">
    <location>
        <begin position="87"/>
        <end position="289"/>
    </location>
</feature>
<dbReference type="EMBL" id="SSOP01000326">
    <property type="protein sequence ID" value="KAB5589047.1"/>
    <property type="molecule type" value="Genomic_DNA"/>
</dbReference>
<dbReference type="SUPFAM" id="SSF51126">
    <property type="entry name" value="Pectin lyase-like"/>
    <property type="match status" value="1"/>
</dbReference>
<dbReference type="OrthoDB" id="2019149at2759"/>
<keyword evidence="8" id="KW-0964">Secreted</keyword>
<dbReference type="GO" id="GO:0042545">
    <property type="term" value="P:cell wall modification"/>
    <property type="evidence" value="ECO:0007669"/>
    <property type="project" value="UniProtKB-UniRule"/>
</dbReference>
<evidence type="ECO:0000313" key="11">
    <source>
        <dbReference type="Proteomes" id="UP000383932"/>
    </source>
</evidence>
<dbReference type="Gene3D" id="2.160.20.10">
    <property type="entry name" value="Single-stranded right-handed beta-helix, Pectin lyase-like"/>
    <property type="match status" value="1"/>
</dbReference>
<keyword evidence="5 8" id="KW-0063">Aspartyl esterase</keyword>
<protein>
    <recommendedName>
        <fullName evidence="3 8">Pectinesterase</fullName>
        <ecNumber evidence="3 8">3.1.1.11</ecNumber>
    </recommendedName>
</protein>
<dbReference type="GO" id="GO:0045490">
    <property type="term" value="P:pectin catabolic process"/>
    <property type="evidence" value="ECO:0007669"/>
    <property type="project" value="UniProtKB-UniRule"/>
</dbReference>
<proteinExistence type="inferred from homology"/>
<comment type="caution">
    <text evidence="10">The sequence shown here is derived from an EMBL/GenBank/DDBJ whole genome shotgun (WGS) entry which is preliminary data.</text>
</comment>
<evidence type="ECO:0000256" key="3">
    <source>
        <dbReference type="ARBA" id="ARBA00013229"/>
    </source>
</evidence>
<gene>
    <name evidence="10" type="ORF">CTheo_7510</name>
</gene>
<dbReference type="AlphaFoldDB" id="A0A5N5QCH1"/>
<dbReference type="GO" id="GO:0005576">
    <property type="term" value="C:extracellular region"/>
    <property type="evidence" value="ECO:0007669"/>
    <property type="project" value="UniProtKB-SubCell"/>
</dbReference>
<comment type="catalytic activity">
    <reaction evidence="6 8">
        <text>[(1-&gt;4)-alpha-D-galacturonosyl methyl ester](n) + n H2O = [(1-&gt;4)-alpha-D-galacturonosyl](n) + n methanol + n H(+)</text>
        <dbReference type="Rhea" id="RHEA:22380"/>
        <dbReference type="Rhea" id="RHEA-COMP:14570"/>
        <dbReference type="Rhea" id="RHEA-COMP:14573"/>
        <dbReference type="ChEBI" id="CHEBI:15377"/>
        <dbReference type="ChEBI" id="CHEBI:15378"/>
        <dbReference type="ChEBI" id="CHEBI:17790"/>
        <dbReference type="ChEBI" id="CHEBI:140522"/>
        <dbReference type="ChEBI" id="CHEBI:140523"/>
        <dbReference type="EC" id="3.1.1.11"/>
    </reaction>
</comment>
<evidence type="ECO:0000256" key="8">
    <source>
        <dbReference type="RuleBase" id="RU000589"/>
    </source>
</evidence>
<evidence type="ECO:0000256" key="2">
    <source>
        <dbReference type="ARBA" id="ARBA00008891"/>
    </source>
</evidence>